<dbReference type="EMBL" id="CAJMWY010000203">
    <property type="protein sequence ID" value="CAE6421746.1"/>
    <property type="molecule type" value="Genomic_DNA"/>
</dbReference>
<dbReference type="PROSITE" id="PS50231">
    <property type="entry name" value="RICIN_B_LECTIN"/>
    <property type="match status" value="1"/>
</dbReference>
<evidence type="ECO:0000313" key="3">
    <source>
        <dbReference type="Proteomes" id="UP000663861"/>
    </source>
</evidence>
<comment type="caution">
    <text evidence="2">The sequence shown here is derived from an EMBL/GenBank/DDBJ whole genome shotgun (WGS) entry which is preliminary data.</text>
</comment>
<proteinExistence type="predicted"/>
<evidence type="ECO:0000259" key="1">
    <source>
        <dbReference type="Pfam" id="PF14200"/>
    </source>
</evidence>
<gene>
    <name evidence="2" type="ORF">RDB_LOCUS14181</name>
</gene>
<dbReference type="Proteomes" id="UP000663861">
    <property type="component" value="Unassembled WGS sequence"/>
</dbReference>
<feature type="domain" description="Ricin B lectin" evidence="1">
    <location>
        <begin position="7"/>
        <end position="82"/>
    </location>
</feature>
<dbReference type="Gene3D" id="2.80.10.50">
    <property type="match status" value="1"/>
</dbReference>
<dbReference type="CDD" id="cd23455">
    <property type="entry name" value="beta-trefoil_Ricin_RSA"/>
    <property type="match status" value="1"/>
</dbReference>
<dbReference type="InterPro" id="IPR000772">
    <property type="entry name" value="Ricin_B_lectin"/>
</dbReference>
<evidence type="ECO:0000313" key="2">
    <source>
        <dbReference type="EMBL" id="CAE6421746.1"/>
    </source>
</evidence>
<dbReference type="Pfam" id="PF14200">
    <property type="entry name" value="RicinB_lectin_2"/>
    <property type="match status" value="1"/>
</dbReference>
<dbReference type="AlphaFoldDB" id="A0A8H2XBL8"/>
<name>A0A8H2XBL8_9AGAM</name>
<accession>A0A8H2XBL8</accession>
<dbReference type="InterPro" id="IPR035992">
    <property type="entry name" value="Ricin_B-like_lectins"/>
</dbReference>
<protein>
    <recommendedName>
        <fullName evidence="1">Ricin B lectin domain-containing protein</fullName>
    </recommendedName>
</protein>
<reference evidence="2" key="1">
    <citation type="submission" date="2021-01" db="EMBL/GenBank/DDBJ databases">
        <authorList>
            <person name="Kaushik A."/>
        </authorList>
    </citation>
    <scope>NUCLEOTIDE SEQUENCE</scope>
    <source>
        <strain evidence="2">AG4-RS23</strain>
    </source>
</reference>
<sequence>MSQEFKEGIYCLKNCATHTLLDLYDGRKEEGTPIQGFKPHGGDNQKWRIKFTGKGNQITIQNVKSKTYVGAASSNIQNSVKVVGSMTPLSFVMVQTDKGHTFEVAEHRMYVLDLKESNPANETPVIFYNNNATDNQKWHLEKA</sequence>
<organism evidence="2 3">
    <name type="scientific">Rhizoctonia solani</name>
    <dbReference type="NCBI Taxonomy" id="456999"/>
    <lineage>
        <taxon>Eukaryota</taxon>
        <taxon>Fungi</taxon>
        <taxon>Dikarya</taxon>
        <taxon>Basidiomycota</taxon>
        <taxon>Agaricomycotina</taxon>
        <taxon>Agaricomycetes</taxon>
        <taxon>Cantharellales</taxon>
        <taxon>Ceratobasidiaceae</taxon>
        <taxon>Rhizoctonia</taxon>
    </lineage>
</organism>
<dbReference type="SUPFAM" id="SSF50370">
    <property type="entry name" value="Ricin B-like lectins"/>
    <property type="match status" value="1"/>
</dbReference>